<dbReference type="OrthoDB" id="4935951at2"/>
<keyword evidence="1" id="KW-0378">Hydrolase</keyword>
<organism evidence="4 5">
    <name type="scientific">Nostocoides japonicum T1-X7</name>
    <dbReference type="NCBI Taxonomy" id="1194083"/>
    <lineage>
        <taxon>Bacteria</taxon>
        <taxon>Bacillati</taxon>
        <taxon>Actinomycetota</taxon>
        <taxon>Actinomycetes</taxon>
        <taxon>Micrococcales</taxon>
        <taxon>Intrasporangiaceae</taxon>
        <taxon>Nostocoides</taxon>
    </lineage>
</organism>
<dbReference type="PANTHER" id="PTHR43156:SF2">
    <property type="entry name" value="STAGE II SPORULATION PROTEIN E"/>
    <property type="match status" value="1"/>
</dbReference>
<dbReference type="PANTHER" id="PTHR43156">
    <property type="entry name" value="STAGE II SPORULATION PROTEIN E-RELATED"/>
    <property type="match status" value="1"/>
</dbReference>
<evidence type="ECO:0000313" key="4">
    <source>
        <dbReference type="EMBL" id="CCH76121.1"/>
    </source>
</evidence>
<evidence type="ECO:0000259" key="3">
    <source>
        <dbReference type="SMART" id="SM00331"/>
    </source>
</evidence>
<keyword evidence="5" id="KW-1185">Reference proteome</keyword>
<sequence length="374" mass="39953">MRRDAPASPPSLLGRRLRRAGRALGPVRRRASTLVFLALVIGTGALGLFRWHQPNAIPGVSLYMPLVVLAGLFLRPVVAAVYYIYVAAWVSLTSVLRPATTSTAVTVWSFVSLIIVMGFMLWISRSRERLGVVGVSGESMFVDLRDRLRRGGELPDLPAPWYAEAALNSAYGSSFSGDFMLTNLSTDGKHFEVALVDVSGKGSGAGTRALLLSGAFGGLLGSVRPEEFLCNANSYLIRQQWDEGFATCVHLDVDLATGRYSVGCAGHPPPAQYLAGSGRWALLEDTTGPLLGVIGEGAVFTRSFGVIRPGDALLLYTDGVVEARHRDFADGVDRMLGVAEPGRNNGFRGLATAVCRAARAGETDDKAVVLVTLE</sequence>
<evidence type="ECO:0000256" key="1">
    <source>
        <dbReference type="ARBA" id="ARBA00022801"/>
    </source>
</evidence>
<dbReference type="RefSeq" id="WP_053080024.1">
    <property type="nucleotide sequence ID" value="NZ_HF570958.1"/>
</dbReference>
<evidence type="ECO:0000256" key="2">
    <source>
        <dbReference type="SAM" id="Phobius"/>
    </source>
</evidence>
<feature type="domain" description="PPM-type phosphatase" evidence="3">
    <location>
        <begin position="162"/>
        <end position="373"/>
    </location>
</feature>
<reference evidence="4 5" key="1">
    <citation type="journal article" date="2013" name="ISME J.">
        <title>A metabolic model for members of the genus Tetrasphaera involved in enhanced biological phosphorus removal.</title>
        <authorList>
            <person name="Kristiansen R."/>
            <person name="Nguyen H.T.T."/>
            <person name="Saunders A.M."/>
            <person name="Nielsen J.L."/>
            <person name="Wimmer R."/>
            <person name="Le V.Q."/>
            <person name="McIlroy S.J."/>
            <person name="Petrovski S."/>
            <person name="Seviour R.J."/>
            <person name="Calteau A."/>
            <person name="Nielsen K.L."/>
            <person name="Nielsen P.H."/>
        </authorList>
    </citation>
    <scope>NUCLEOTIDE SEQUENCE [LARGE SCALE GENOMIC DNA]</scope>
    <source>
        <strain evidence="4 5">T1-X7</strain>
    </source>
</reference>
<dbReference type="InterPro" id="IPR052016">
    <property type="entry name" value="Bact_Sigma-Reg"/>
</dbReference>
<gene>
    <name evidence="4" type="ORF">BN12_1070011</name>
</gene>
<accession>A0A077LT40</accession>
<dbReference type="Proteomes" id="UP000035721">
    <property type="component" value="Unassembled WGS sequence"/>
</dbReference>
<dbReference type="EMBL" id="CAJB01000010">
    <property type="protein sequence ID" value="CCH76121.1"/>
    <property type="molecule type" value="Genomic_DNA"/>
</dbReference>
<dbReference type="GO" id="GO:0016791">
    <property type="term" value="F:phosphatase activity"/>
    <property type="evidence" value="ECO:0007669"/>
    <property type="project" value="TreeGrafter"/>
</dbReference>
<evidence type="ECO:0000313" key="5">
    <source>
        <dbReference type="Proteomes" id="UP000035721"/>
    </source>
</evidence>
<proteinExistence type="predicted"/>
<dbReference type="AlphaFoldDB" id="A0A077LT40"/>
<keyword evidence="2" id="KW-0812">Transmembrane</keyword>
<feature type="transmembrane region" description="Helical" evidence="2">
    <location>
        <begin position="105"/>
        <end position="123"/>
    </location>
</feature>
<dbReference type="Gene3D" id="3.60.40.10">
    <property type="entry name" value="PPM-type phosphatase domain"/>
    <property type="match status" value="1"/>
</dbReference>
<feature type="transmembrane region" description="Helical" evidence="2">
    <location>
        <begin position="63"/>
        <end position="85"/>
    </location>
</feature>
<keyword evidence="2" id="KW-1133">Transmembrane helix</keyword>
<dbReference type="InterPro" id="IPR036457">
    <property type="entry name" value="PPM-type-like_dom_sf"/>
</dbReference>
<feature type="transmembrane region" description="Helical" evidence="2">
    <location>
        <begin position="31"/>
        <end position="51"/>
    </location>
</feature>
<dbReference type="InterPro" id="IPR001932">
    <property type="entry name" value="PPM-type_phosphatase-like_dom"/>
</dbReference>
<comment type="caution">
    <text evidence="4">The sequence shown here is derived from an EMBL/GenBank/DDBJ whole genome shotgun (WGS) entry which is preliminary data.</text>
</comment>
<name>A0A077LT40_9MICO</name>
<dbReference type="Pfam" id="PF07228">
    <property type="entry name" value="SpoIIE"/>
    <property type="match status" value="1"/>
</dbReference>
<dbReference type="SMART" id="SM00331">
    <property type="entry name" value="PP2C_SIG"/>
    <property type="match status" value="1"/>
</dbReference>
<protein>
    <submittedName>
        <fullName evidence="4">Putative integral membrane protein</fullName>
    </submittedName>
</protein>
<dbReference type="STRING" id="1194083.BN12_1070011"/>
<keyword evidence="2" id="KW-0472">Membrane</keyword>